<keyword evidence="8" id="KW-0282">Flagellum</keyword>
<dbReference type="GO" id="GO:0009306">
    <property type="term" value="P:protein secretion"/>
    <property type="evidence" value="ECO:0007669"/>
    <property type="project" value="InterPro"/>
</dbReference>
<dbReference type="AlphaFoldDB" id="A0A367V5D3"/>
<protein>
    <recommendedName>
        <fullName evidence="7">Flagellar biosynthesis protein FlhA</fullName>
    </recommendedName>
</protein>
<dbReference type="PIRSF" id="PIRSF005419">
    <property type="entry name" value="FlhA"/>
    <property type="match status" value="1"/>
</dbReference>
<evidence type="ECO:0000313" key="8">
    <source>
        <dbReference type="EMBL" id="RCK20249.1"/>
    </source>
</evidence>
<dbReference type="EMBL" id="JPWB01000008">
    <property type="protein sequence ID" value="RCK20249.1"/>
    <property type="molecule type" value="Genomic_DNA"/>
</dbReference>
<dbReference type="RefSeq" id="WP_114129912.1">
    <property type="nucleotide sequence ID" value="NZ_JPWB01000008.1"/>
</dbReference>
<evidence type="ECO:0000256" key="3">
    <source>
        <dbReference type="ARBA" id="ARBA00022475"/>
    </source>
</evidence>
<organism evidence="8 9">
    <name type="scientific">Thalassospira profundimaris</name>
    <dbReference type="NCBI Taxonomy" id="502049"/>
    <lineage>
        <taxon>Bacteria</taxon>
        <taxon>Pseudomonadati</taxon>
        <taxon>Pseudomonadota</taxon>
        <taxon>Alphaproteobacteria</taxon>
        <taxon>Rhodospirillales</taxon>
        <taxon>Thalassospiraceae</taxon>
        <taxon>Thalassospira</taxon>
    </lineage>
</organism>
<dbReference type="GO" id="GO:0005886">
    <property type="term" value="C:plasma membrane"/>
    <property type="evidence" value="ECO:0007669"/>
    <property type="project" value="UniProtKB-SubCell"/>
</dbReference>
<evidence type="ECO:0000256" key="7">
    <source>
        <dbReference type="RuleBase" id="RU364093"/>
    </source>
</evidence>
<keyword evidence="8" id="KW-0969">Cilium</keyword>
<keyword evidence="3 7" id="KW-1003">Cell membrane</keyword>
<dbReference type="InterPro" id="IPR025505">
    <property type="entry name" value="FHIPEP_CS"/>
</dbReference>
<dbReference type="PANTHER" id="PTHR30161">
    <property type="entry name" value="FLAGELLAR EXPORT PROTEIN, MEMBRANE FLHA SUBUNIT-RELATED"/>
    <property type="match status" value="1"/>
</dbReference>
<feature type="transmembrane region" description="Helical" evidence="7">
    <location>
        <begin position="273"/>
        <end position="295"/>
    </location>
</feature>
<comment type="caution">
    <text evidence="8">The sequence shown here is derived from an EMBL/GenBank/DDBJ whole genome shotgun (WGS) entry which is preliminary data.</text>
</comment>
<comment type="function">
    <text evidence="7">Required for formation of the rod structure of the flagellar apparatus. Together with FliI and FliH, may constitute the export apparatus of flagellin.</text>
</comment>
<keyword evidence="7" id="KW-0813">Transport</keyword>
<dbReference type="InterPro" id="IPR006301">
    <property type="entry name" value="FlhA"/>
</dbReference>
<comment type="similarity">
    <text evidence="2 7">Belongs to the FHIPEP (flagella/HR/invasion proteins export pore) family.</text>
</comment>
<keyword evidence="5 7" id="KW-1133">Transmembrane helix</keyword>
<feature type="transmembrane region" description="Helical" evidence="7">
    <location>
        <begin position="231"/>
        <end position="253"/>
    </location>
</feature>
<evidence type="ECO:0000256" key="2">
    <source>
        <dbReference type="ARBA" id="ARBA00008835"/>
    </source>
</evidence>
<keyword evidence="7" id="KW-1005">Bacterial flagellum biogenesis</keyword>
<feature type="transmembrane region" description="Helical" evidence="7">
    <location>
        <begin position="68"/>
        <end position="87"/>
    </location>
</feature>
<dbReference type="PROSITE" id="PS00994">
    <property type="entry name" value="FHIPEP"/>
    <property type="match status" value="1"/>
</dbReference>
<dbReference type="Gene3D" id="3.40.30.60">
    <property type="entry name" value="FHIPEP family, domain 1"/>
    <property type="match status" value="1"/>
</dbReference>
<dbReference type="InterPro" id="IPR042196">
    <property type="entry name" value="FHIPEP_4"/>
</dbReference>
<evidence type="ECO:0000256" key="1">
    <source>
        <dbReference type="ARBA" id="ARBA00004651"/>
    </source>
</evidence>
<evidence type="ECO:0000256" key="4">
    <source>
        <dbReference type="ARBA" id="ARBA00022692"/>
    </source>
</evidence>
<dbReference type="PRINTS" id="PR00949">
    <property type="entry name" value="TYPE3IMAPROT"/>
</dbReference>
<feature type="transmembrane region" description="Helical" evidence="7">
    <location>
        <begin position="99"/>
        <end position="119"/>
    </location>
</feature>
<evidence type="ECO:0000256" key="6">
    <source>
        <dbReference type="ARBA" id="ARBA00023136"/>
    </source>
</evidence>
<sequence length="720" mass="77634">MAEGQDITPTGSGGSDGPGGGAPGGLNLGALQSRVASAMKRGDIAMALGFIMILVVMMFPMPPWLLDFMLALSISFSVLILMTSLFIQKPLEFNSFPTILLVATSLRLALNIATTRLILGYGHEGTHAAGAVIEAFGSFLISGNFVIGIIVFAILVIINFVVITKGSGRIAEVAARFTLDAMPGKQMAIDADLSSGLINEEQAKARRKELEDESSFFGSMDGASKFVRGDAVAGILITFINVIGGIIIGTAQMGLSLAEATETYTILTVGDGLVSQIPALIVSTAAGLLVTKGGLDGATEKAVFGQVSNYPAALGVAAALMGGMSLLPGIPMLWFLMIAAGLGYLAYYMGNRQKAAVAQEQMKESQAAAEAAGPPPEEPIANALRMDYVRLELGYGLLSLISTERGQKLTDQIKALRRQLAGDMGFVMPSVRIQDNMQLPANTYVLRVKEIEAGRGDLRPNMLLVMDPRGEEITLSGEKTMEPTFNLPAMWIEQGMKEEAMFRGYTVVDPQTVITTHITEVIKDHMPELLSYAETQKLLDELDEDQKKLVEDIVPGQVSVGGVQRVLQNLLTERVSIRDLPTILEGIAESTAFTRNPTFMTEHVRSRLARQLSDVNTNQDGVIPLVTMSPQWEQVFAESLVGSGEEKQLSIPPSQLQEFINKVRTTFERLGMMGESPVLLTSPGIRPYVRSIVERFRPSTVVMSQNEIHPKAQLKTLGQV</sequence>
<comment type="subcellular location">
    <subcellularLocation>
        <location evidence="1 7">Cell membrane</location>
        <topology evidence="1 7">Multi-pass membrane protein</topology>
    </subcellularLocation>
</comment>
<proteinExistence type="inferred from homology"/>
<dbReference type="Gene3D" id="1.10.8.540">
    <property type="entry name" value="FHIPEP family, domain 3"/>
    <property type="match status" value="1"/>
</dbReference>
<dbReference type="Proteomes" id="UP000253061">
    <property type="component" value="Unassembled WGS sequence"/>
</dbReference>
<feature type="transmembrane region" description="Helical" evidence="7">
    <location>
        <begin position="44"/>
        <end position="62"/>
    </location>
</feature>
<name>A0A367V5D3_9PROT</name>
<keyword evidence="6 7" id="KW-0472">Membrane</keyword>
<dbReference type="InterPro" id="IPR042193">
    <property type="entry name" value="FHIPEP_3"/>
</dbReference>
<feature type="transmembrane region" description="Helical" evidence="7">
    <location>
        <begin position="332"/>
        <end position="350"/>
    </location>
</feature>
<keyword evidence="7" id="KW-0653">Protein transport</keyword>
<dbReference type="NCBIfam" id="TIGR01398">
    <property type="entry name" value="FlhA"/>
    <property type="match status" value="1"/>
</dbReference>
<evidence type="ECO:0000256" key="5">
    <source>
        <dbReference type="ARBA" id="ARBA00022989"/>
    </source>
</evidence>
<feature type="transmembrane region" description="Helical" evidence="7">
    <location>
        <begin position="307"/>
        <end position="326"/>
    </location>
</feature>
<keyword evidence="7" id="KW-1006">Bacterial flagellum protein export</keyword>
<accession>A0A367V5D3</accession>
<keyword evidence="4 7" id="KW-0812">Transmembrane</keyword>
<dbReference type="GO" id="GO:0044780">
    <property type="term" value="P:bacterial-type flagellum assembly"/>
    <property type="evidence" value="ECO:0007669"/>
    <property type="project" value="InterPro"/>
</dbReference>
<dbReference type="Gene3D" id="3.40.50.12790">
    <property type="entry name" value="FHIPEP family, domain 4"/>
    <property type="match status" value="1"/>
</dbReference>
<reference evidence="8 9" key="1">
    <citation type="submission" date="2014-07" db="EMBL/GenBank/DDBJ databases">
        <title>Draft genome sequence of Thalassospira profundimaris R8-17.</title>
        <authorList>
            <person name="Lai Q."/>
            <person name="Shao Z."/>
        </authorList>
    </citation>
    <scope>NUCLEOTIDE SEQUENCE [LARGE SCALE GENOMIC DNA]</scope>
    <source>
        <strain evidence="8 9">R8-17</strain>
    </source>
</reference>
<dbReference type="PANTHER" id="PTHR30161:SF1">
    <property type="entry name" value="FLAGELLAR BIOSYNTHESIS PROTEIN FLHA-RELATED"/>
    <property type="match status" value="1"/>
</dbReference>
<gene>
    <name evidence="7 8" type="primary">flhA</name>
    <name evidence="8" type="ORF">TH6_17380</name>
</gene>
<keyword evidence="8" id="KW-0966">Cell projection</keyword>
<dbReference type="InterPro" id="IPR001712">
    <property type="entry name" value="T3SS_FHIPEP"/>
</dbReference>
<dbReference type="Pfam" id="PF00771">
    <property type="entry name" value="FHIPEP"/>
    <property type="match status" value="1"/>
</dbReference>
<feature type="transmembrane region" description="Helical" evidence="7">
    <location>
        <begin position="139"/>
        <end position="162"/>
    </location>
</feature>
<evidence type="ECO:0000313" key="9">
    <source>
        <dbReference type="Proteomes" id="UP000253061"/>
    </source>
</evidence>
<dbReference type="InterPro" id="IPR042194">
    <property type="entry name" value="FHIPEP_1"/>
</dbReference>